<evidence type="ECO:0000313" key="2">
    <source>
        <dbReference type="Proteomes" id="UP000030645"/>
    </source>
</evidence>
<protein>
    <submittedName>
        <fullName evidence="1">Uncharacterized protein</fullName>
    </submittedName>
</protein>
<sequence length="87" mass="9756">MKIRKWVSGAGAIREELGGQSPTRARCDSPAQEIEAPWPQEASSIGPVRELIWHCDAFPILWTPLEIQQTSAFTVDCCCCPEERDRV</sequence>
<proteinExistence type="predicted"/>
<keyword evidence="2" id="KW-1185">Reference proteome</keyword>
<reference evidence="2" key="1">
    <citation type="submission" date="2013-01" db="EMBL/GenBank/DDBJ databases">
        <title>Draft Genome Sequence of a Mulberry Tree, Morus notabilis C.K. Schneid.</title>
        <authorList>
            <person name="He N."/>
            <person name="Zhao S."/>
        </authorList>
    </citation>
    <scope>NUCLEOTIDE SEQUENCE</scope>
</reference>
<dbReference type="Proteomes" id="UP000030645">
    <property type="component" value="Unassembled WGS sequence"/>
</dbReference>
<gene>
    <name evidence="1" type="ORF">L484_007068</name>
</gene>
<accession>W9RKA5</accession>
<evidence type="ECO:0000313" key="1">
    <source>
        <dbReference type="EMBL" id="EXB95121.1"/>
    </source>
</evidence>
<dbReference type="EMBL" id="KE345190">
    <property type="protein sequence ID" value="EXB95121.1"/>
    <property type="molecule type" value="Genomic_DNA"/>
</dbReference>
<dbReference type="AlphaFoldDB" id="W9RKA5"/>
<organism evidence="1 2">
    <name type="scientific">Morus notabilis</name>
    <dbReference type="NCBI Taxonomy" id="981085"/>
    <lineage>
        <taxon>Eukaryota</taxon>
        <taxon>Viridiplantae</taxon>
        <taxon>Streptophyta</taxon>
        <taxon>Embryophyta</taxon>
        <taxon>Tracheophyta</taxon>
        <taxon>Spermatophyta</taxon>
        <taxon>Magnoliopsida</taxon>
        <taxon>eudicotyledons</taxon>
        <taxon>Gunneridae</taxon>
        <taxon>Pentapetalae</taxon>
        <taxon>rosids</taxon>
        <taxon>fabids</taxon>
        <taxon>Rosales</taxon>
        <taxon>Moraceae</taxon>
        <taxon>Moreae</taxon>
        <taxon>Morus</taxon>
    </lineage>
</organism>
<name>W9RKA5_9ROSA</name>